<protein>
    <submittedName>
        <fullName evidence="1">Uncharacterized protein</fullName>
    </submittedName>
</protein>
<evidence type="ECO:0000313" key="2">
    <source>
        <dbReference type="Proteomes" id="UP001279734"/>
    </source>
</evidence>
<evidence type="ECO:0000313" key="1">
    <source>
        <dbReference type="EMBL" id="GMH22999.1"/>
    </source>
</evidence>
<keyword evidence="2" id="KW-1185">Reference proteome</keyword>
<dbReference type="Proteomes" id="UP001279734">
    <property type="component" value="Unassembled WGS sequence"/>
</dbReference>
<dbReference type="EMBL" id="BSYO01000025">
    <property type="protein sequence ID" value="GMH22999.1"/>
    <property type="molecule type" value="Genomic_DNA"/>
</dbReference>
<proteinExistence type="predicted"/>
<name>A0AAD3T5V7_NEPGR</name>
<reference evidence="1" key="1">
    <citation type="submission" date="2023-05" db="EMBL/GenBank/DDBJ databases">
        <title>Nepenthes gracilis genome sequencing.</title>
        <authorList>
            <person name="Fukushima K."/>
        </authorList>
    </citation>
    <scope>NUCLEOTIDE SEQUENCE</scope>
    <source>
        <strain evidence="1">SING2019-196</strain>
    </source>
</reference>
<dbReference type="AlphaFoldDB" id="A0AAD3T5V7"/>
<gene>
    <name evidence="1" type="ORF">Nepgr_024842</name>
</gene>
<comment type="caution">
    <text evidence="1">The sequence shown here is derived from an EMBL/GenBank/DDBJ whole genome shotgun (WGS) entry which is preliminary data.</text>
</comment>
<accession>A0AAD3T5V7</accession>
<organism evidence="1 2">
    <name type="scientific">Nepenthes gracilis</name>
    <name type="common">Slender pitcher plant</name>
    <dbReference type="NCBI Taxonomy" id="150966"/>
    <lineage>
        <taxon>Eukaryota</taxon>
        <taxon>Viridiplantae</taxon>
        <taxon>Streptophyta</taxon>
        <taxon>Embryophyta</taxon>
        <taxon>Tracheophyta</taxon>
        <taxon>Spermatophyta</taxon>
        <taxon>Magnoliopsida</taxon>
        <taxon>eudicotyledons</taxon>
        <taxon>Gunneridae</taxon>
        <taxon>Pentapetalae</taxon>
        <taxon>Caryophyllales</taxon>
        <taxon>Nepenthaceae</taxon>
        <taxon>Nepenthes</taxon>
    </lineage>
</organism>
<sequence length="111" mass="12233">MKQQLHNLENGLQFRNSGFVSLLCNCSFSSKPQVSSRLAIGTGTRRRSATGQLQVQQQASCWYNSNLIPAVLGFEQDGTQDQLAHQNSGLLPGISKSRPVKPRGKWISFAE</sequence>